<dbReference type="Proteomes" id="UP000534306">
    <property type="component" value="Unassembled WGS sequence"/>
</dbReference>
<dbReference type="InterPro" id="IPR019587">
    <property type="entry name" value="Polyketide_cyclase/dehydratase"/>
</dbReference>
<dbReference type="InterPro" id="IPR023393">
    <property type="entry name" value="START-like_dom_sf"/>
</dbReference>
<dbReference type="EMBL" id="JACHKF010000001">
    <property type="protein sequence ID" value="MBB6567324.1"/>
    <property type="molecule type" value="Genomic_DNA"/>
</dbReference>
<comment type="caution">
    <text evidence="2">The sequence shown here is derived from an EMBL/GenBank/DDBJ whole genome shotgun (WGS) entry which is preliminary data.</text>
</comment>
<gene>
    <name evidence="1" type="ORF">HNR71_002961</name>
    <name evidence="2" type="ORF">HPO96_07395</name>
</gene>
<evidence type="ECO:0000313" key="3">
    <source>
        <dbReference type="Proteomes" id="UP000534306"/>
    </source>
</evidence>
<name>A0A7Y4KWM6_9ACTN</name>
<evidence type="ECO:0000313" key="4">
    <source>
        <dbReference type="Proteomes" id="UP000553957"/>
    </source>
</evidence>
<dbReference type="Pfam" id="PF10604">
    <property type="entry name" value="Polyketide_cyc2"/>
    <property type="match status" value="1"/>
</dbReference>
<dbReference type="RefSeq" id="WP_171672102.1">
    <property type="nucleotide sequence ID" value="NZ_BAAAGT010000003.1"/>
</dbReference>
<keyword evidence="3" id="KW-1185">Reference proteome</keyword>
<dbReference type="Proteomes" id="UP000553957">
    <property type="component" value="Unassembled WGS sequence"/>
</dbReference>
<dbReference type="AlphaFoldDB" id="A0A7Y4KWM6"/>
<dbReference type="EMBL" id="JABJRC010000001">
    <property type="protein sequence ID" value="NOL40064.1"/>
    <property type="molecule type" value="Genomic_DNA"/>
</dbReference>
<evidence type="ECO:0000313" key="2">
    <source>
        <dbReference type="EMBL" id="NOL40064.1"/>
    </source>
</evidence>
<dbReference type="SUPFAM" id="SSF55961">
    <property type="entry name" value="Bet v1-like"/>
    <property type="match status" value="1"/>
</dbReference>
<sequence length="138" mass="15457">MRFEASVTAQAPVERVWQVFSDVERWAEWTPTVTSVERLDDGPLRVGARARIRQPKLPVAVWEVTELDAGSYFAWVSTVPGIRTTGEHRVVATAEGTVITAAVTQEGPLGWVFGKLYAELTRRYVTTEVRRLKEVVEG</sequence>
<protein>
    <submittedName>
        <fullName evidence="2">Polyketide cyclase</fullName>
    </submittedName>
    <submittedName>
        <fullName evidence="1">Putative membrane protein</fullName>
    </submittedName>
</protein>
<accession>A0A7Y4KWM6</accession>
<reference evidence="2 3" key="1">
    <citation type="submission" date="2020-05" db="EMBL/GenBank/DDBJ databases">
        <title>Genome sequence of Kribbella sandramycini ATCC 39419.</title>
        <authorList>
            <person name="Maclea K.S."/>
            <person name="Fair J.L."/>
        </authorList>
    </citation>
    <scope>NUCLEOTIDE SEQUENCE [LARGE SCALE GENOMIC DNA]</scope>
    <source>
        <strain evidence="2 3">ATCC 39419</strain>
    </source>
</reference>
<evidence type="ECO:0000313" key="1">
    <source>
        <dbReference type="EMBL" id="MBB6567324.1"/>
    </source>
</evidence>
<proteinExistence type="predicted"/>
<organism evidence="2 3">
    <name type="scientific">Kribbella sandramycini</name>
    <dbReference type="NCBI Taxonomy" id="60450"/>
    <lineage>
        <taxon>Bacteria</taxon>
        <taxon>Bacillati</taxon>
        <taxon>Actinomycetota</taxon>
        <taxon>Actinomycetes</taxon>
        <taxon>Propionibacteriales</taxon>
        <taxon>Kribbellaceae</taxon>
        <taxon>Kribbella</taxon>
    </lineage>
</organism>
<reference evidence="1 4" key="2">
    <citation type="submission" date="2020-08" db="EMBL/GenBank/DDBJ databases">
        <title>Sequencing the genomes of 1000 actinobacteria strains.</title>
        <authorList>
            <person name="Klenk H.-P."/>
        </authorList>
    </citation>
    <scope>NUCLEOTIDE SEQUENCE [LARGE SCALE GENOMIC DNA]</scope>
    <source>
        <strain evidence="1 4">DSM 15626</strain>
    </source>
</reference>
<dbReference type="Gene3D" id="3.30.530.20">
    <property type="match status" value="1"/>
</dbReference>